<dbReference type="Pfam" id="PF06883">
    <property type="entry name" value="RNA_pol_Rpa2_4"/>
    <property type="match status" value="1"/>
</dbReference>
<dbReference type="GO" id="GO:0005730">
    <property type="term" value="C:nucleolus"/>
    <property type="evidence" value="ECO:0007669"/>
    <property type="project" value="UniProtKB-SubCell"/>
</dbReference>
<dbReference type="FunFam" id="2.40.270.10:FF:000011">
    <property type="entry name" value="DNA-directed RNA polymerase subunit beta"/>
    <property type="match status" value="1"/>
</dbReference>
<evidence type="ECO:0000256" key="4">
    <source>
        <dbReference type="ARBA" id="ARBA00022679"/>
    </source>
</evidence>
<evidence type="ECO:0000259" key="14">
    <source>
        <dbReference type="Pfam" id="PF00562"/>
    </source>
</evidence>
<keyword evidence="4 13" id="KW-0808">Transferase</keyword>
<dbReference type="SUPFAM" id="SSF64484">
    <property type="entry name" value="beta and beta-prime subunits of DNA dependent RNA-polymerase"/>
    <property type="match status" value="1"/>
</dbReference>
<dbReference type="InterPro" id="IPR037033">
    <property type="entry name" value="DNA-dir_RNAP_su2_hyb_sf"/>
</dbReference>
<feature type="domain" description="RNA polymerase beta subunit protrusion" evidence="17">
    <location>
        <begin position="19"/>
        <end position="381"/>
    </location>
</feature>
<evidence type="ECO:0000256" key="3">
    <source>
        <dbReference type="ARBA" id="ARBA00022478"/>
    </source>
</evidence>
<dbReference type="InterPro" id="IPR009674">
    <property type="entry name" value="Rpa2_dom_4"/>
</dbReference>
<dbReference type="Gene3D" id="2.40.270.10">
    <property type="entry name" value="DNA-directed RNA polymerase, subunit 2, domain 6"/>
    <property type="match status" value="1"/>
</dbReference>
<dbReference type="InterPro" id="IPR014724">
    <property type="entry name" value="RNA_pol_RPB2_OB-fold"/>
</dbReference>
<comment type="subcellular location">
    <subcellularLocation>
        <location evidence="1">Nucleus</location>
        <location evidence="1">Nucleolus</location>
    </subcellularLocation>
</comment>
<dbReference type="Pfam" id="PF00562">
    <property type="entry name" value="RNA_pol_Rpb2_6"/>
    <property type="match status" value="1"/>
</dbReference>
<sequence>MPIFKETSLEEGAAEMSKLIAPHLDSYNFFIEHGLRLMVESMQPTYVKLDDKEYLTMRFKRVDIAKPTKAEGESLFPDETRQAGISYSGAMTGIVEVMRSTDTVPFAEVPVSLGNMPVMVRSKLCHLSGMSPQQLIDHHEEALEMGGYFVVNGNEKLVRMLVANKGNHPVALQRKAWSNRGPGYTKHGVVIRSLLPDRTSQTNALHYIADGTITFRFLYRRHEYFLPITLLMRMLCDTTDREIFTRIVQSDNENTFLTDRVELTLRDQKIEGVNTQAEALDYLGCRFRHKTSLPESFTNREIAEYIINNFVLVHLPNYRDNFMVQKLYSTVQGKSDADNIDATSFHEVLLSGHIIGMMLKEKLTEYLDSARFVFIKSREDEKNSSKRQTNLETHLRKSFDKAINIGIRFESFLATGNLVSQSGLDIQQTSGFTIIAEKLNYLRYLAHFRSIHRGAFFATMKTTSIRKLMPESFGFMCPVHTPDGAPCGLLNHLSSNCLVTKDPLQEKDIFESAKALPAFLMSHGVTSIDMAATTFSPRSLSVILNGRILGMVEEHTVEELVQTLRYLRSVGHEAVPSTLEVAYAPPTKKGEVAGGQFPGLYLFSGGARLMRPVTNLRSGKQELIGPQEQLYMNIAVYPEEVKAGITTHVELSPTAMLSVIANLTPFSDYNQSPRNMYQCQMAKQTMGTPMHSYPYRSDNKLFKIQNPQKPIVRTINQTKYHVNDYAHGCNAVIAVISNTGYDMEDAMIINKSAYERGFGHGSVYKTEFVDLDEGKLRVEMGKTMVARPDFATDGLDEFVDRDGLPVVGKLYTVGEVLYTFVSSVDGRQISKMYKGKEDAYVEEVKILGGSTSMRAATHISKFTIKYRFNRNPVIGDKFSSRHGQKGVLSQLWPEVNMPFSESGLKPDVIINPNAFPSRMTIGMLVEILAAKAGAVHGRFQEGTAFSFDEKRTAIQYFGEQLAKAGYNYYGNEPMYSGTGGEPFHADIFFGVCYYQRLRHMVKDKYQVRATGKVNALTRQPIKGRKVGGGIRFGEMERDSMLAHGTSFCLNDRLMKSSDYYTIHVCRRCGSTLSVNTRKGVFSDRVTNMCSTCKVDDVAVVSVPHVFAYLVAELAAVNISLKLQVK</sequence>
<dbReference type="GO" id="GO:0000428">
    <property type="term" value="C:DNA-directed RNA polymerase complex"/>
    <property type="evidence" value="ECO:0007669"/>
    <property type="project" value="UniProtKB-KW"/>
</dbReference>
<dbReference type="InterPro" id="IPR015712">
    <property type="entry name" value="DNA-dir_RNA_pol_su2"/>
</dbReference>
<keyword evidence="9 13" id="KW-0804">Transcription</keyword>
<evidence type="ECO:0000259" key="15">
    <source>
        <dbReference type="Pfam" id="PF04560"/>
    </source>
</evidence>
<evidence type="ECO:0000259" key="18">
    <source>
        <dbReference type="Pfam" id="PF04565"/>
    </source>
</evidence>
<evidence type="ECO:0000256" key="1">
    <source>
        <dbReference type="ARBA" id="ARBA00004604"/>
    </source>
</evidence>
<keyword evidence="8" id="KW-0862">Zinc</keyword>
<dbReference type="FunFam" id="3.90.1800.10:FF:000004">
    <property type="entry name" value="DNA-directed RNA polymerase subunit beta"/>
    <property type="match status" value="1"/>
</dbReference>
<feature type="domain" description="RNA polymerase Rpb2" evidence="18">
    <location>
        <begin position="435"/>
        <end position="499"/>
    </location>
</feature>
<comment type="function">
    <text evidence="13">DNA-dependent RNA polymerase catalyzes the transcription of DNA into RNA using the four ribonucleoside triphosphates as substrates.</text>
</comment>
<dbReference type="EC" id="2.7.7.6" evidence="13"/>
<organism evidence="20">
    <name type="scientific">Cavenderia deminutiva</name>
    <dbReference type="NCBI Taxonomy" id="361123"/>
    <lineage>
        <taxon>Eukaryota</taxon>
        <taxon>Amoebozoa</taxon>
        <taxon>Evosea</taxon>
        <taxon>Eumycetozoa</taxon>
        <taxon>Dictyostelia</taxon>
        <taxon>Acytosteliales</taxon>
        <taxon>Cavenderiaceae</taxon>
        <taxon>Cavenderia</taxon>
    </lineage>
</organism>
<comment type="catalytic activity">
    <reaction evidence="11">
        <text>RNA(n) + a ribonucleoside 5'-triphosphate = RNA(n+1) + diphosphate</text>
        <dbReference type="Rhea" id="RHEA:21248"/>
        <dbReference type="Rhea" id="RHEA-COMP:14527"/>
        <dbReference type="Rhea" id="RHEA-COMP:17342"/>
        <dbReference type="ChEBI" id="CHEBI:33019"/>
        <dbReference type="ChEBI" id="CHEBI:61557"/>
        <dbReference type="ChEBI" id="CHEBI:140395"/>
        <dbReference type="EC" id="2.7.7.6"/>
    </reaction>
    <physiologicalReaction direction="left-to-right" evidence="11">
        <dbReference type="Rhea" id="RHEA:21249"/>
    </physiologicalReaction>
</comment>
<evidence type="ECO:0000259" key="16">
    <source>
        <dbReference type="Pfam" id="PF04561"/>
    </source>
</evidence>
<evidence type="ECO:0000313" key="20">
    <source>
        <dbReference type="EMBL" id="AOE43175.1"/>
    </source>
</evidence>
<evidence type="ECO:0000256" key="7">
    <source>
        <dbReference type="ARBA" id="ARBA00022771"/>
    </source>
</evidence>
<comment type="similarity">
    <text evidence="2 12">Belongs to the RNA polymerase beta chain family.</text>
</comment>
<dbReference type="InterPro" id="IPR007641">
    <property type="entry name" value="RNA_pol_Rpb2_7"/>
</dbReference>
<keyword evidence="3 13" id="KW-0240">DNA-directed RNA polymerase</keyword>
<dbReference type="Pfam" id="PF04565">
    <property type="entry name" value="RNA_pol_Rpb2_3"/>
    <property type="match status" value="1"/>
</dbReference>
<dbReference type="CDD" id="cd00653">
    <property type="entry name" value="RNA_pol_B_RPB2"/>
    <property type="match status" value="1"/>
</dbReference>
<evidence type="ECO:0000256" key="8">
    <source>
        <dbReference type="ARBA" id="ARBA00022833"/>
    </source>
</evidence>
<dbReference type="PROSITE" id="PS01166">
    <property type="entry name" value="RNA_POL_BETA"/>
    <property type="match status" value="1"/>
</dbReference>
<dbReference type="GO" id="GO:0032549">
    <property type="term" value="F:ribonucleoside binding"/>
    <property type="evidence" value="ECO:0007669"/>
    <property type="project" value="InterPro"/>
</dbReference>
<keyword evidence="10" id="KW-0539">Nucleus</keyword>
<dbReference type="InterPro" id="IPR007120">
    <property type="entry name" value="DNA-dir_RNAP_su2_dom"/>
</dbReference>
<dbReference type="GO" id="GO:0008270">
    <property type="term" value="F:zinc ion binding"/>
    <property type="evidence" value="ECO:0007669"/>
    <property type="project" value="UniProtKB-KW"/>
</dbReference>
<dbReference type="GO" id="GO:0003677">
    <property type="term" value="F:DNA binding"/>
    <property type="evidence" value="ECO:0007669"/>
    <property type="project" value="InterPro"/>
</dbReference>
<evidence type="ECO:0000256" key="13">
    <source>
        <dbReference type="RuleBase" id="RU363031"/>
    </source>
</evidence>
<dbReference type="PANTHER" id="PTHR20856">
    <property type="entry name" value="DNA-DIRECTED RNA POLYMERASE I SUBUNIT 2"/>
    <property type="match status" value="1"/>
</dbReference>
<dbReference type="Pfam" id="PF04563">
    <property type="entry name" value="RNA_pol_Rpb2_1"/>
    <property type="match status" value="1"/>
</dbReference>
<dbReference type="Gene3D" id="3.90.1110.10">
    <property type="entry name" value="RNA polymerase Rpb2, domain 2"/>
    <property type="match status" value="1"/>
</dbReference>
<evidence type="ECO:0000259" key="17">
    <source>
        <dbReference type="Pfam" id="PF04563"/>
    </source>
</evidence>
<evidence type="ECO:0000256" key="10">
    <source>
        <dbReference type="ARBA" id="ARBA00023242"/>
    </source>
</evidence>
<dbReference type="Gene3D" id="2.40.50.150">
    <property type="match status" value="1"/>
</dbReference>
<feature type="domain" description="RNA polymerase Rpb2" evidence="15">
    <location>
        <begin position="1028"/>
        <end position="1124"/>
    </location>
</feature>
<evidence type="ECO:0000256" key="12">
    <source>
        <dbReference type="RuleBase" id="RU000434"/>
    </source>
</evidence>
<feature type="domain" description="RNA polymerase Rpb2" evidence="16">
    <location>
        <begin position="167"/>
        <end position="343"/>
    </location>
</feature>
<dbReference type="Gene3D" id="3.90.1800.10">
    <property type="entry name" value="RNA polymerase alpha subunit dimerisation domain"/>
    <property type="match status" value="1"/>
</dbReference>
<dbReference type="FunFam" id="3.90.1100.10:FF:000008">
    <property type="entry name" value="DNA-directed RNA polymerase subunit beta"/>
    <property type="match status" value="1"/>
</dbReference>
<dbReference type="InterPro" id="IPR007644">
    <property type="entry name" value="RNA_pol_bsu_protrusion"/>
</dbReference>
<accession>A0A1L2FUM9</accession>
<gene>
    <name evidence="20" type="primary">rpa2</name>
</gene>
<feature type="domain" description="DNA-directed RNA polymerase I subunit RPA2" evidence="19">
    <location>
        <begin position="549"/>
        <end position="611"/>
    </location>
</feature>
<keyword evidence="6" id="KW-0479">Metal-binding</keyword>
<keyword evidence="5 13" id="KW-0548">Nucleotidyltransferase</keyword>
<dbReference type="GO" id="GO:0006351">
    <property type="term" value="P:DNA-templated transcription"/>
    <property type="evidence" value="ECO:0007669"/>
    <property type="project" value="InterPro"/>
</dbReference>
<evidence type="ECO:0000256" key="6">
    <source>
        <dbReference type="ARBA" id="ARBA00022723"/>
    </source>
</evidence>
<evidence type="ECO:0000256" key="9">
    <source>
        <dbReference type="ARBA" id="ARBA00023163"/>
    </source>
</evidence>
<keyword evidence="7" id="KW-0863">Zinc-finger</keyword>
<evidence type="ECO:0000259" key="19">
    <source>
        <dbReference type="Pfam" id="PF06883"/>
    </source>
</evidence>
<dbReference type="Gene3D" id="3.90.1100.10">
    <property type="match status" value="2"/>
</dbReference>
<dbReference type="InterPro" id="IPR007645">
    <property type="entry name" value="RNA_pol_Rpb2_3"/>
</dbReference>
<proteinExistence type="inferred from homology"/>
<feature type="domain" description="DNA-directed RNA polymerase subunit 2 hybrid-binding" evidence="14">
    <location>
        <begin position="660"/>
        <end position="1025"/>
    </location>
</feature>
<dbReference type="EMBL" id="KX539334">
    <property type="protein sequence ID" value="AOE43175.1"/>
    <property type="molecule type" value="Genomic_DNA"/>
</dbReference>
<dbReference type="GO" id="GO:0003899">
    <property type="term" value="F:DNA-directed RNA polymerase activity"/>
    <property type="evidence" value="ECO:0007669"/>
    <property type="project" value="UniProtKB-EC"/>
</dbReference>
<protein>
    <recommendedName>
        <fullName evidence="13">DNA-directed RNA polymerase subunit beta</fullName>
        <ecNumber evidence="13">2.7.7.6</ecNumber>
    </recommendedName>
</protein>
<dbReference type="Pfam" id="PF04560">
    <property type="entry name" value="RNA_pol_Rpb2_7"/>
    <property type="match status" value="1"/>
</dbReference>
<evidence type="ECO:0000256" key="2">
    <source>
        <dbReference type="ARBA" id="ARBA00006835"/>
    </source>
</evidence>
<dbReference type="AlphaFoldDB" id="A0A1L2FUM9"/>
<evidence type="ECO:0000256" key="5">
    <source>
        <dbReference type="ARBA" id="ARBA00022695"/>
    </source>
</evidence>
<dbReference type="InterPro" id="IPR037034">
    <property type="entry name" value="RNA_pol_Rpb2_2_sf"/>
</dbReference>
<dbReference type="InterPro" id="IPR007642">
    <property type="entry name" value="RNA_pol_Rpb2_2"/>
</dbReference>
<dbReference type="Pfam" id="PF04561">
    <property type="entry name" value="RNA_pol_Rpb2_2"/>
    <property type="match status" value="1"/>
</dbReference>
<reference evidence="20" key="1">
    <citation type="submission" date="2016-06" db="EMBL/GenBank/DDBJ databases">
        <title>A core phylogeny of Dictyostelia derived from 50 functionally divergent proteins retrieved from five existing and six newly sequenced genomes.</title>
        <authorList>
            <person name="Singh R."/>
            <person name="Schilde C."/>
            <person name="Gezzard T."/>
            <person name="Schaap P."/>
        </authorList>
    </citation>
    <scope>NUCLEOTIDE SEQUENCE</scope>
    <source>
        <strain evidence="20">MexM19A</strain>
    </source>
</reference>
<name>A0A1L2FUM9_9MYCE</name>
<dbReference type="FunFam" id="3.90.1100.10:FF:000016">
    <property type="entry name" value="DNA-directed RNA polymerase subunit beta"/>
    <property type="match status" value="1"/>
</dbReference>
<dbReference type="InterPro" id="IPR007121">
    <property type="entry name" value="RNA_pol_bsu_CS"/>
</dbReference>
<evidence type="ECO:0000256" key="11">
    <source>
        <dbReference type="ARBA" id="ARBA00047768"/>
    </source>
</evidence>